<feature type="domain" description="AAA+ ATPase" evidence="3">
    <location>
        <begin position="465"/>
        <end position="610"/>
    </location>
</feature>
<evidence type="ECO:0000256" key="2">
    <source>
        <dbReference type="SAM" id="MobiDB-lite"/>
    </source>
</evidence>
<dbReference type="SUPFAM" id="SSF52540">
    <property type="entry name" value="P-loop containing nucleoside triphosphate hydrolases"/>
    <property type="match status" value="1"/>
</dbReference>
<dbReference type="InterPro" id="IPR000642">
    <property type="entry name" value="Peptidase_M41"/>
</dbReference>
<dbReference type="InterPro" id="IPR037219">
    <property type="entry name" value="Peptidase_M41-like"/>
</dbReference>
<dbReference type="InterPro" id="IPR003959">
    <property type="entry name" value="ATPase_AAA_core"/>
</dbReference>
<evidence type="ECO:0000313" key="4">
    <source>
        <dbReference type="EMBL" id="GJE74160.1"/>
    </source>
</evidence>
<keyword evidence="4" id="KW-0378">Hydrolase</keyword>
<dbReference type="SMART" id="SM00382">
    <property type="entry name" value="AAA"/>
    <property type="match status" value="1"/>
</dbReference>
<keyword evidence="4" id="KW-0645">Protease</keyword>
<keyword evidence="5" id="KW-1185">Reference proteome</keyword>
<comment type="similarity">
    <text evidence="1">Belongs to the AAA ATPase family.</text>
</comment>
<dbReference type="EMBL" id="BPRE01000002">
    <property type="protein sequence ID" value="GJE74160.1"/>
    <property type="molecule type" value="Genomic_DNA"/>
</dbReference>
<sequence length="861" mass="91668">MTKPPSKGAAPLEHVLAGKAGLHRGRIPSDLSARILAIAPSTARRNRAAVLRECGGDAFLAALCLSLHATCLDTLASPAGTGDEAMLEPLSLAWGSLHRTEAQWRTVGLWTPEIPGVNAPARAVLHDALTLYLHALCYAAATPVLVDTLWAYARAGGELAPAFVLRASGTALLDEGGDDALPEIVPFYDPTDPLGIAEVHAKTFLRSTNAAALPARPTHAEEMDDDRAGVNREEASDPDATDETFSPVELVVLHQLARTLDAVPGLRQALAERDVVVTVDVPEALSLLALDGRPSAMLDLPLGLRKHLVKDAPKGSDRDRRAREFLALLRHPGAILCLSPDAASHLPVAALLAAEHRLTLAPIDASDVAAAIRSTTGAACSPRDRRALDGLRVSAEHLAVSVRPGRAPADCVAHLVRLAAPPVPTGRGRDITLDELHGCREVVAYGREVIRDLQAWRDGAPWSSVASGALLSGPPGTGKTLGAQAIAASAGIPLLAASLAQWQSEDQAHLGTTLRAMRRFFAEAKALAAGKRGCLVLVDECDVFVDRRTVRHAHADYVLEIINAFLECLDGVGGREGVIVVGTTNDANRIDPAIRRPGRLGRHIEIGLPDAGERVEMLRVRLGDDLPGADLMPVAYRTKRYTGAMIEALVEDARRRARHAGRPLALDDLLAVAGTGDEATPAAVLDRIAVHEAGHALLAYLEEPGREMVLALQTRGEERGWMAAKDPHQGIWTRAAVEEHVRIMLGGRAAEETLLDSVSSGARQDLLTATRMAVGLIGEWGMGGRGLVAVEQEPSMALATDPLLRRDVQELLDRLYGETLATVRRHAGAVRRVADALVERRRLDGDEVARLVAEPAAALVR</sequence>
<feature type="compositionally biased region" description="Basic and acidic residues" evidence="2">
    <location>
        <begin position="218"/>
        <end position="235"/>
    </location>
</feature>
<feature type="region of interest" description="Disordered" evidence="2">
    <location>
        <begin position="214"/>
        <end position="242"/>
    </location>
</feature>
<dbReference type="Gene3D" id="1.10.8.60">
    <property type="match status" value="1"/>
</dbReference>
<dbReference type="CDD" id="cd19481">
    <property type="entry name" value="RecA-like_protease"/>
    <property type="match status" value="1"/>
</dbReference>
<dbReference type="SUPFAM" id="SSF140990">
    <property type="entry name" value="FtsH protease domain-like"/>
    <property type="match status" value="1"/>
</dbReference>
<dbReference type="Pfam" id="PF01434">
    <property type="entry name" value="Peptidase_M41"/>
    <property type="match status" value="1"/>
</dbReference>
<dbReference type="Proteomes" id="UP001055093">
    <property type="component" value="Unassembled WGS sequence"/>
</dbReference>
<name>A0ABQ4UPP5_9HYPH</name>
<dbReference type="InterPro" id="IPR003960">
    <property type="entry name" value="ATPase_AAA_CS"/>
</dbReference>
<reference evidence="4" key="1">
    <citation type="journal article" date="2021" name="Front. Microbiol.">
        <title>Comprehensive Comparative Genomics and Phenotyping of Methylobacterium Species.</title>
        <authorList>
            <person name="Alessa O."/>
            <person name="Ogura Y."/>
            <person name="Fujitani Y."/>
            <person name="Takami H."/>
            <person name="Hayashi T."/>
            <person name="Sahin N."/>
            <person name="Tani A."/>
        </authorList>
    </citation>
    <scope>NUCLEOTIDE SEQUENCE</scope>
    <source>
        <strain evidence="4">DSM 14458</strain>
    </source>
</reference>
<gene>
    <name evidence="4" type="primary">ftsH_1</name>
    <name evidence="4" type="ORF">BGCPKDLD_0729</name>
</gene>
<dbReference type="InterPro" id="IPR003593">
    <property type="entry name" value="AAA+_ATPase"/>
</dbReference>
<dbReference type="PROSITE" id="PS00674">
    <property type="entry name" value="AAA"/>
    <property type="match status" value="1"/>
</dbReference>
<dbReference type="PANTHER" id="PTHR23076">
    <property type="entry name" value="METALLOPROTEASE M41 FTSH"/>
    <property type="match status" value="1"/>
</dbReference>
<organism evidence="4 5">
    <name type="scientific">Methylorubrum suomiense</name>
    <dbReference type="NCBI Taxonomy" id="144191"/>
    <lineage>
        <taxon>Bacteria</taxon>
        <taxon>Pseudomonadati</taxon>
        <taxon>Pseudomonadota</taxon>
        <taxon>Alphaproteobacteria</taxon>
        <taxon>Hyphomicrobiales</taxon>
        <taxon>Methylobacteriaceae</taxon>
        <taxon>Methylorubrum</taxon>
    </lineage>
</organism>
<evidence type="ECO:0000256" key="1">
    <source>
        <dbReference type="RuleBase" id="RU003651"/>
    </source>
</evidence>
<dbReference type="Gene3D" id="3.40.50.300">
    <property type="entry name" value="P-loop containing nucleotide triphosphate hydrolases"/>
    <property type="match status" value="1"/>
</dbReference>
<dbReference type="GO" id="GO:0008237">
    <property type="term" value="F:metallopeptidase activity"/>
    <property type="evidence" value="ECO:0007669"/>
    <property type="project" value="UniProtKB-KW"/>
</dbReference>
<reference evidence="4" key="2">
    <citation type="submission" date="2021-08" db="EMBL/GenBank/DDBJ databases">
        <authorList>
            <person name="Tani A."/>
            <person name="Ola A."/>
            <person name="Ogura Y."/>
            <person name="Katsura K."/>
            <person name="Hayashi T."/>
        </authorList>
    </citation>
    <scope>NUCLEOTIDE SEQUENCE</scope>
    <source>
        <strain evidence="4">DSM 14458</strain>
    </source>
</reference>
<proteinExistence type="inferred from homology"/>
<evidence type="ECO:0000259" key="3">
    <source>
        <dbReference type="SMART" id="SM00382"/>
    </source>
</evidence>
<protein>
    <submittedName>
        <fullName evidence="4">ATP-dependent zinc metalloprotease FtsH</fullName>
    </submittedName>
</protein>
<keyword evidence="1" id="KW-0547">Nucleotide-binding</keyword>
<dbReference type="Pfam" id="PF00004">
    <property type="entry name" value="AAA"/>
    <property type="match status" value="1"/>
</dbReference>
<accession>A0ABQ4UPP5</accession>
<keyword evidence="4" id="KW-0482">Metalloprotease</keyword>
<dbReference type="InterPro" id="IPR027417">
    <property type="entry name" value="P-loop_NTPase"/>
</dbReference>
<comment type="caution">
    <text evidence="4">The sequence shown here is derived from an EMBL/GenBank/DDBJ whole genome shotgun (WGS) entry which is preliminary data.</text>
</comment>
<keyword evidence="1" id="KW-0067">ATP-binding</keyword>
<evidence type="ECO:0000313" key="5">
    <source>
        <dbReference type="Proteomes" id="UP001055093"/>
    </source>
</evidence>
<dbReference type="PANTHER" id="PTHR23076:SF97">
    <property type="entry name" value="ATP-DEPENDENT ZINC METALLOPROTEASE YME1L1"/>
    <property type="match status" value="1"/>
</dbReference>
<dbReference type="RefSeq" id="WP_238307473.1">
    <property type="nucleotide sequence ID" value="NZ_BPRE01000002.1"/>
</dbReference>
<dbReference type="Gene3D" id="1.20.58.760">
    <property type="entry name" value="Peptidase M41"/>
    <property type="match status" value="1"/>
</dbReference>